<feature type="compositionally biased region" description="Basic and acidic residues" evidence="1">
    <location>
        <begin position="74"/>
        <end position="95"/>
    </location>
</feature>
<evidence type="ECO:0008006" key="4">
    <source>
        <dbReference type="Google" id="ProtNLM"/>
    </source>
</evidence>
<feature type="compositionally biased region" description="Basic and acidic residues" evidence="1">
    <location>
        <begin position="1"/>
        <end position="12"/>
    </location>
</feature>
<name>A0ABV8LYN1_9ACTN</name>
<evidence type="ECO:0000256" key="1">
    <source>
        <dbReference type="SAM" id="MobiDB-lite"/>
    </source>
</evidence>
<dbReference type="EMBL" id="JBHSAY010000021">
    <property type="protein sequence ID" value="MFC4135456.1"/>
    <property type="molecule type" value="Genomic_DNA"/>
</dbReference>
<evidence type="ECO:0000313" key="3">
    <source>
        <dbReference type="Proteomes" id="UP001595816"/>
    </source>
</evidence>
<comment type="caution">
    <text evidence="2">The sequence shown here is derived from an EMBL/GenBank/DDBJ whole genome shotgun (WGS) entry which is preliminary data.</text>
</comment>
<dbReference type="RefSeq" id="WP_253756283.1">
    <property type="nucleotide sequence ID" value="NZ_JAMZDZ010000001.1"/>
</dbReference>
<organism evidence="2 3">
    <name type="scientific">Hamadaea flava</name>
    <dbReference type="NCBI Taxonomy" id="1742688"/>
    <lineage>
        <taxon>Bacteria</taxon>
        <taxon>Bacillati</taxon>
        <taxon>Actinomycetota</taxon>
        <taxon>Actinomycetes</taxon>
        <taxon>Micromonosporales</taxon>
        <taxon>Micromonosporaceae</taxon>
        <taxon>Hamadaea</taxon>
    </lineage>
</organism>
<sequence>MRPQHDDHDGRPSPRTQPPKPDLWTDTQTFFLDRIREERTDGETGRHRLAKSAKPADAKPTDAKPTGSMPVDAMTRDAMTRDAKPRDAKAGDEKPRRARKATGKAATAEATQLATESAERYLTPAGPLTPGVAPVRTLHGSAKAGRVVALGLIALLGVSVVASQRGTPAQLDNAAQQLADRNSVANAADRFAPRVAESTSASPAPSATVSATPSPSPTVKKVVTSVKPVAGLDQKQMNNALTVVKTGQQLGVAQRGLLVGIMTAMQESDLYNQASSAVPESLDYPHEGSSVDYDSCGLFQQRTSMGWGTVKQIMNTTYSSTKFFQALKRVSGWQNMELTLAAQAVQGSAYPYAYAKHEATARKVLTAILAAL</sequence>
<dbReference type="Proteomes" id="UP001595816">
    <property type="component" value="Unassembled WGS sequence"/>
</dbReference>
<gene>
    <name evidence="2" type="ORF">ACFOZ4_32995</name>
</gene>
<proteinExistence type="predicted"/>
<keyword evidence="3" id="KW-1185">Reference proteome</keyword>
<accession>A0ABV8LYN1</accession>
<protein>
    <recommendedName>
        <fullName evidence="4">Peptidase M23</fullName>
    </recommendedName>
</protein>
<feature type="region of interest" description="Disordered" evidence="1">
    <location>
        <begin position="1"/>
        <end position="106"/>
    </location>
</feature>
<evidence type="ECO:0000313" key="2">
    <source>
        <dbReference type="EMBL" id="MFC4135456.1"/>
    </source>
</evidence>
<feature type="region of interest" description="Disordered" evidence="1">
    <location>
        <begin position="194"/>
        <end position="219"/>
    </location>
</feature>
<feature type="compositionally biased region" description="Basic and acidic residues" evidence="1">
    <location>
        <begin position="33"/>
        <end position="46"/>
    </location>
</feature>
<reference evidence="3" key="1">
    <citation type="journal article" date="2019" name="Int. J. Syst. Evol. Microbiol.">
        <title>The Global Catalogue of Microorganisms (GCM) 10K type strain sequencing project: providing services to taxonomists for standard genome sequencing and annotation.</title>
        <authorList>
            <consortium name="The Broad Institute Genomics Platform"/>
            <consortium name="The Broad Institute Genome Sequencing Center for Infectious Disease"/>
            <person name="Wu L."/>
            <person name="Ma J."/>
        </authorList>
    </citation>
    <scope>NUCLEOTIDE SEQUENCE [LARGE SCALE GENOMIC DNA]</scope>
    <source>
        <strain evidence="3">CGMCC 4.7289</strain>
    </source>
</reference>
<feature type="compositionally biased region" description="Low complexity" evidence="1">
    <location>
        <begin position="198"/>
        <end position="219"/>
    </location>
</feature>